<name>A0A382D2T9_9ZZZZ</name>
<protein>
    <submittedName>
        <fullName evidence="1">Uncharacterized protein</fullName>
    </submittedName>
</protein>
<proteinExistence type="predicted"/>
<gene>
    <name evidence="1" type="ORF">METZ01_LOCUS185218</name>
</gene>
<reference evidence="1" key="1">
    <citation type="submission" date="2018-05" db="EMBL/GenBank/DDBJ databases">
        <authorList>
            <person name="Lanie J.A."/>
            <person name="Ng W.-L."/>
            <person name="Kazmierczak K.M."/>
            <person name="Andrzejewski T.M."/>
            <person name="Davidsen T.M."/>
            <person name="Wayne K.J."/>
            <person name="Tettelin H."/>
            <person name="Glass J.I."/>
            <person name="Rusch D."/>
            <person name="Podicherti R."/>
            <person name="Tsui H.-C.T."/>
            <person name="Winkler M.E."/>
        </authorList>
    </citation>
    <scope>NUCLEOTIDE SEQUENCE</scope>
</reference>
<sequence length="29" mass="3422">MKPATISNQYTESQKRHQLIVGIRYVCEK</sequence>
<evidence type="ECO:0000313" key="1">
    <source>
        <dbReference type="EMBL" id="SVB32364.1"/>
    </source>
</evidence>
<organism evidence="1">
    <name type="scientific">marine metagenome</name>
    <dbReference type="NCBI Taxonomy" id="408172"/>
    <lineage>
        <taxon>unclassified sequences</taxon>
        <taxon>metagenomes</taxon>
        <taxon>ecological metagenomes</taxon>
    </lineage>
</organism>
<dbReference type="EMBL" id="UINC01037211">
    <property type="protein sequence ID" value="SVB32364.1"/>
    <property type="molecule type" value="Genomic_DNA"/>
</dbReference>
<accession>A0A382D2T9</accession>
<dbReference type="AlphaFoldDB" id="A0A382D2T9"/>